<gene>
    <name evidence="3" type="ORF">H7F49_00670</name>
</gene>
<dbReference type="Gene3D" id="3.30.70.270">
    <property type="match status" value="1"/>
</dbReference>
<feature type="domain" description="EAL" evidence="1">
    <location>
        <begin position="198"/>
        <end position="385"/>
    </location>
</feature>
<organism evidence="3 4">
    <name type="scientific">Novosphingobium aerophilum</name>
    <dbReference type="NCBI Taxonomy" id="2839843"/>
    <lineage>
        <taxon>Bacteria</taxon>
        <taxon>Pseudomonadati</taxon>
        <taxon>Pseudomonadota</taxon>
        <taxon>Alphaproteobacteria</taxon>
        <taxon>Sphingomonadales</taxon>
        <taxon>Sphingomonadaceae</taxon>
        <taxon>Novosphingobium</taxon>
    </lineage>
</organism>
<dbReference type="Proteomes" id="UP000520156">
    <property type="component" value="Unassembled WGS sequence"/>
</dbReference>
<comment type="caution">
    <text evidence="3">The sequence shown here is derived from an EMBL/GenBank/DDBJ whole genome shotgun (WGS) entry which is preliminary data.</text>
</comment>
<dbReference type="InterPro" id="IPR035919">
    <property type="entry name" value="EAL_sf"/>
</dbReference>
<dbReference type="NCBIfam" id="TIGR00254">
    <property type="entry name" value="GGDEF"/>
    <property type="match status" value="1"/>
</dbReference>
<keyword evidence="4" id="KW-1185">Reference proteome</keyword>
<feature type="domain" description="GGDEF" evidence="2">
    <location>
        <begin position="56"/>
        <end position="189"/>
    </location>
</feature>
<dbReference type="PROSITE" id="PS50883">
    <property type="entry name" value="EAL"/>
    <property type="match status" value="1"/>
</dbReference>
<proteinExistence type="predicted"/>
<dbReference type="SMART" id="SM00267">
    <property type="entry name" value="GGDEF"/>
    <property type="match status" value="1"/>
</dbReference>
<dbReference type="Gene3D" id="3.20.20.450">
    <property type="entry name" value="EAL domain"/>
    <property type="match status" value="1"/>
</dbReference>
<dbReference type="CDD" id="cd01948">
    <property type="entry name" value="EAL"/>
    <property type="match status" value="1"/>
</dbReference>
<dbReference type="SMART" id="SM00052">
    <property type="entry name" value="EAL"/>
    <property type="match status" value="1"/>
</dbReference>
<evidence type="ECO:0000259" key="2">
    <source>
        <dbReference type="PROSITE" id="PS50887"/>
    </source>
</evidence>
<dbReference type="InterPro" id="IPR052155">
    <property type="entry name" value="Biofilm_reg_signaling"/>
</dbReference>
<dbReference type="AlphaFoldDB" id="A0A7X1KAN3"/>
<dbReference type="InterPro" id="IPR043128">
    <property type="entry name" value="Rev_trsase/Diguanyl_cyclase"/>
</dbReference>
<dbReference type="PANTHER" id="PTHR44757:SF2">
    <property type="entry name" value="BIOFILM ARCHITECTURE MAINTENANCE PROTEIN MBAA"/>
    <property type="match status" value="1"/>
</dbReference>
<dbReference type="PANTHER" id="PTHR44757">
    <property type="entry name" value="DIGUANYLATE CYCLASE DGCP"/>
    <property type="match status" value="1"/>
</dbReference>
<dbReference type="InterPro" id="IPR001633">
    <property type="entry name" value="EAL_dom"/>
</dbReference>
<dbReference type="SUPFAM" id="SSF55073">
    <property type="entry name" value="Nucleotide cyclase"/>
    <property type="match status" value="1"/>
</dbReference>
<protein>
    <submittedName>
        <fullName evidence="3">Diguanylate cyclase</fullName>
    </submittedName>
</protein>
<dbReference type="EMBL" id="JACLAU010000001">
    <property type="protein sequence ID" value="MBC2650212.1"/>
    <property type="molecule type" value="Genomic_DNA"/>
</dbReference>
<dbReference type="InterPro" id="IPR000160">
    <property type="entry name" value="GGDEF_dom"/>
</dbReference>
<evidence type="ECO:0000259" key="1">
    <source>
        <dbReference type="PROSITE" id="PS50883"/>
    </source>
</evidence>
<dbReference type="Pfam" id="PF00563">
    <property type="entry name" value="EAL"/>
    <property type="match status" value="1"/>
</dbReference>
<evidence type="ECO:0000313" key="4">
    <source>
        <dbReference type="Proteomes" id="UP000520156"/>
    </source>
</evidence>
<dbReference type="PROSITE" id="PS50887">
    <property type="entry name" value="GGDEF"/>
    <property type="match status" value="1"/>
</dbReference>
<accession>A0A7X1KAN3</accession>
<dbReference type="CDD" id="cd01949">
    <property type="entry name" value="GGDEF"/>
    <property type="match status" value="1"/>
</dbReference>
<sequence>MWTENGQPMFGALLRDIADRQAARRRLEHLAHCDLLTALPNRNALHARLAEQLSIGPCGLLALDLDGFKDINDTLGPGRGDALLAGVAQRLVKATEDLGLVTRPGGDEFAILVPDCADPLRLDALAQRIFSMLRLPFEIGGESLFVDTSIGIALAPEAGGTVEQLLSQADLALYSAKAEGGGVRRFFAPAMHNRSEQRHRLGIELRRASSRHEFELWFQPQVAFEGRRLEGAEALLRWHHPQHGLLSPGVFIEVLGQSSIAEDVGDWIIDQACGAMAGWRAQGLDCPRVAVNLFPTQLRSGRLFGVVTAALARHGLAPDQLELELTENTVLRQSDHSTELLAALRTLGGADRARRFRHGLCLAQPAAALSARPAQDRQGVRRPDR</sequence>
<evidence type="ECO:0000313" key="3">
    <source>
        <dbReference type="EMBL" id="MBC2650212.1"/>
    </source>
</evidence>
<reference evidence="3 4" key="1">
    <citation type="submission" date="2020-08" db="EMBL/GenBank/DDBJ databases">
        <title>The genome sequence of Novosphingobium flavum 4Y4.</title>
        <authorList>
            <person name="Liu Y."/>
        </authorList>
    </citation>
    <scope>NUCLEOTIDE SEQUENCE [LARGE SCALE GENOMIC DNA]</scope>
    <source>
        <strain evidence="3 4">4Y4</strain>
    </source>
</reference>
<name>A0A7X1KAN3_9SPHN</name>
<dbReference type="Pfam" id="PF00990">
    <property type="entry name" value="GGDEF"/>
    <property type="match status" value="1"/>
</dbReference>
<dbReference type="SUPFAM" id="SSF141868">
    <property type="entry name" value="EAL domain-like"/>
    <property type="match status" value="1"/>
</dbReference>
<dbReference type="InterPro" id="IPR029787">
    <property type="entry name" value="Nucleotide_cyclase"/>
</dbReference>